<comment type="caution">
    <text evidence="3">The sequence shown here is derived from an EMBL/GenBank/DDBJ whole genome shotgun (WGS) entry which is preliminary data.</text>
</comment>
<dbReference type="AlphaFoldDB" id="A0A9E2KM39"/>
<reference evidence="3" key="1">
    <citation type="journal article" date="2021" name="PeerJ">
        <title>Extensive microbial diversity within the chicken gut microbiome revealed by metagenomics and culture.</title>
        <authorList>
            <person name="Gilroy R."/>
            <person name="Ravi A."/>
            <person name="Getino M."/>
            <person name="Pursley I."/>
            <person name="Horton D.L."/>
            <person name="Alikhan N.F."/>
            <person name="Baker D."/>
            <person name="Gharbi K."/>
            <person name="Hall N."/>
            <person name="Watson M."/>
            <person name="Adriaenssens E.M."/>
            <person name="Foster-Nyarko E."/>
            <person name="Jarju S."/>
            <person name="Secka A."/>
            <person name="Antonio M."/>
            <person name="Oren A."/>
            <person name="Chaudhuri R.R."/>
            <person name="La Ragione R."/>
            <person name="Hildebrand F."/>
            <person name="Pallen M.J."/>
        </authorList>
    </citation>
    <scope>NUCLEOTIDE SEQUENCE</scope>
    <source>
        <strain evidence="3">742</strain>
    </source>
</reference>
<proteinExistence type="predicted"/>
<feature type="compositionally biased region" description="Low complexity" evidence="1">
    <location>
        <begin position="27"/>
        <end position="42"/>
    </location>
</feature>
<dbReference type="Gene3D" id="3.90.1010.20">
    <property type="match status" value="2"/>
</dbReference>
<feature type="region of interest" description="Disordered" evidence="1">
    <location>
        <begin position="25"/>
        <end position="50"/>
    </location>
</feature>
<keyword evidence="2" id="KW-0732">Signal</keyword>
<protein>
    <recommendedName>
        <fullName evidence="5">FMN-binding protein</fullName>
    </recommendedName>
</protein>
<gene>
    <name evidence="3" type="ORF">H9864_08520</name>
</gene>
<evidence type="ECO:0000256" key="2">
    <source>
        <dbReference type="SAM" id="SignalP"/>
    </source>
</evidence>
<reference evidence="3" key="2">
    <citation type="submission" date="2021-04" db="EMBL/GenBank/DDBJ databases">
        <authorList>
            <person name="Gilroy R."/>
        </authorList>
    </citation>
    <scope>NUCLEOTIDE SEQUENCE</scope>
    <source>
        <strain evidence="3">742</strain>
    </source>
</reference>
<evidence type="ECO:0000313" key="4">
    <source>
        <dbReference type="Proteomes" id="UP000824178"/>
    </source>
</evidence>
<dbReference type="EMBL" id="JAHLFH010000180">
    <property type="protein sequence ID" value="MBU3820392.1"/>
    <property type="molecule type" value="Genomic_DNA"/>
</dbReference>
<feature type="signal peptide" evidence="2">
    <location>
        <begin position="1"/>
        <end position="21"/>
    </location>
</feature>
<evidence type="ECO:0008006" key="5">
    <source>
        <dbReference type="Google" id="ProtNLM"/>
    </source>
</evidence>
<organism evidence="3 4">
    <name type="scientific">Candidatus Faecalibacterium intestinavium</name>
    <dbReference type="NCBI Taxonomy" id="2838580"/>
    <lineage>
        <taxon>Bacteria</taxon>
        <taxon>Bacillati</taxon>
        <taxon>Bacillota</taxon>
        <taxon>Clostridia</taxon>
        <taxon>Eubacteriales</taxon>
        <taxon>Oscillospiraceae</taxon>
        <taxon>Faecalibacterium</taxon>
    </lineage>
</organism>
<sequence length="346" mass="36323">MKKTNRYTISCILAAAMLLTACGKSGSGSSSSSGTTTPGSGSAQNQQSEAWRTGLNVQTRAESDDRTGEVNTIFAAVLLDEDGRIARVTLDELESSISADGSGSVTMPGEYRTKRQKGDEYPLAAVSSIQKGWSEQVDFFGEYLTGMTAEQVSRLETDKDGYASEPDLLSGCTIKIEGYRDAVAAACKRAEAIGSAEGDTLSLGVEATSPAGGTLKATDDKDASAEIDITAVVVTLDAAGRVTGALWDEAEPVLTVAADGMVDAPDEVLSKLEMGDDYGMRKASALGKEWYEHSEGFCDYLKGKTAEEIEAIPSDGSLADLESLCTISISDAQKALLKALDMPRAS</sequence>
<accession>A0A9E2KM39</accession>
<dbReference type="PROSITE" id="PS51257">
    <property type="entry name" value="PROKAR_LIPOPROTEIN"/>
    <property type="match status" value="1"/>
</dbReference>
<evidence type="ECO:0000313" key="3">
    <source>
        <dbReference type="EMBL" id="MBU3820392.1"/>
    </source>
</evidence>
<evidence type="ECO:0000256" key="1">
    <source>
        <dbReference type="SAM" id="MobiDB-lite"/>
    </source>
</evidence>
<feature type="chain" id="PRO_5039130472" description="FMN-binding protein" evidence="2">
    <location>
        <begin position="22"/>
        <end position="346"/>
    </location>
</feature>
<dbReference type="Proteomes" id="UP000824178">
    <property type="component" value="Unassembled WGS sequence"/>
</dbReference>
<name>A0A9E2KM39_9FIRM</name>